<feature type="region of interest" description="Disordered" evidence="8">
    <location>
        <begin position="1"/>
        <end position="30"/>
    </location>
</feature>
<dbReference type="NCBIfam" id="NF008113">
    <property type="entry name" value="PRK10860.1"/>
    <property type="match status" value="1"/>
</dbReference>
<dbReference type="EC" id="3.5.4.33" evidence="7"/>
<evidence type="ECO:0000256" key="3">
    <source>
        <dbReference type="ARBA" id="ARBA00022723"/>
    </source>
</evidence>
<dbReference type="Proteomes" id="UP000001497">
    <property type="component" value="Chromosome"/>
</dbReference>
<dbReference type="SUPFAM" id="SSF53927">
    <property type="entry name" value="Cytidine deaminase-like"/>
    <property type="match status" value="1"/>
</dbReference>
<keyword evidence="11" id="KW-1185">Reference proteome</keyword>
<evidence type="ECO:0000256" key="1">
    <source>
        <dbReference type="ARBA" id="ARBA00010669"/>
    </source>
</evidence>
<dbReference type="PANTHER" id="PTHR11079:SF179">
    <property type="entry name" value="TRNA(ADENINE(34)) DEAMINASE, CHLOROPLASTIC"/>
    <property type="match status" value="1"/>
</dbReference>
<keyword evidence="5 7" id="KW-0862">Zinc</keyword>
<sequence>MNNVKIKEESSDLKVSEANDLKATRPQSEFTNDPVSLSSFVSRLSSNFSSEDEKFMRMALRQAQIAFDMKEIPIGCVIVKDGVVIGKGYNQVEQLKDATAHAEIIAIGTAASTLDNWRLDGCTLYVTLEPCPMCAGAILNSRVSRIVYGSPDSRFGGCGTTIDVITGNALKRAVEVTGGILADECLGLLKGFFQQMRLEKGDTGAKPQTP</sequence>
<dbReference type="PANTHER" id="PTHR11079">
    <property type="entry name" value="CYTOSINE DEAMINASE FAMILY MEMBER"/>
    <property type="match status" value="1"/>
</dbReference>
<dbReference type="HAMAP" id="MF_00972">
    <property type="entry name" value="tRNA_aden_deaminase"/>
    <property type="match status" value="1"/>
</dbReference>
<accession>A0ABM5LLX2</accession>
<feature type="domain" description="CMP/dCMP-type deaminase" evidence="9">
    <location>
        <begin position="50"/>
        <end position="160"/>
    </location>
</feature>
<evidence type="ECO:0000259" key="9">
    <source>
        <dbReference type="PROSITE" id="PS51747"/>
    </source>
</evidence>
<organism evidence="10 11">
    <name type="scientific">Fibrobacter succinogenes (strain ATCC 19169 / S85)</name>
    <dbReference type="NCBI Taxonomy" id="59374"/>
    <lineage>
        <taxon>Bacteria</taxon>
        <taxon>Pseudomonadati</taxon>
        <taxon>Fibrobacterota</taxon>
        <taxon>Fibrobacteria</taxon>
        <taxon>Fibrobacterales</taxon>
        <taxon>Fibrobacteraceae</taxon>
        <taxon>Fibrobacter</taxon>
    </lineage>
</organism>
<evidence type="ECO:0000256" key="2">
    <source>
        <dbReference type="ARBA" id="ARBA00022694"/>
    </source>
</evidence>
<evidence type="ECO:0000256" key="7">
    <source>
        <dbReference type="HAMAP-Rule" id="MF_00972"/>
    </source>
</evidence>
<keyword evidence="2 7" id="KW-0819">tRNA processing</keyword>
<dbReference type="InterPro" id="IPR002125">
    <property type="entry name" value="CMP_dCMP_dom"/>
</dbReference>
<feature type="binding site" evidence="7">
    <location>
        <position position="131"/>
    </location>
    <ligand>
        <name>Zn(2+)</name>
        <dbReference type="ChEBI" id="CHEBI:29105"/>
        <note>catalytic</note>
    </ligand>
</feature>
<comment type="cofactor">
    <cofactor evidence="7">
        <name>Zn(2+)</name>
        <dbReference type="ChEBI" id="CHEBI:29105"/>
    </cofactor>
    <text evidence="7">Binds 1 zinc ion per subunit.</text>
</comment>
<comment type="function">
    <text evidence="7">Catalyzes the deamination of adenosine to inosine at the wobble position 34 of tRNA(Arg2).</text>
</comment>
<feature type="binding site" evidence="7">
    <location>
        <position position="101"/>
    </location>
    <ligand>
        <name>Zn(2+)</name>
        <dbReference type="ChEBI" id="CHEBI:29105"/>
        <note>catalytic</note>
    </ligand>
</feature>
<comment type="catalytic activity">
    <reaction evidence="6 7">
        <text>adenosine(34) in tRNA + H2O + H(+) = inosine(34) in tRNA + NH4(+)</text>
        <dbReference type="Rhea" id="RHEA:43168"/>
        <dbReference type="Rhea" id="RHEA-COMP:10373"/>
        <dbReference type="Rhea" id="RHEA-COMP:10374"/>
        <dbReference type="ChEBI" id="CHEBI:15377"/>
        <dbReference type="ChEBI" id="CHEBI:15378"/>
        <dbReference type="ChEBI" id="CHEBI:28938"/>
        <dbReference type="ChEBI" id="CHEBI:74411"/>
        <dbReference type="ChEBI" id="CHEBI:82852"/>
        <dbReference type="EC" id="3.5.4.33"/>
    </reaction>
</comment>
<dbReference type="InterPro" id="IPR016192">
    <property type="entry name" value="APOBEC/CMP_deaminase_Zn-bd"/>
</dbReference>
<evidence type="ECO:0000256" key="5">
    <source>
        <dbReference type="ARBA" id="ARBA00022833"/>
    </source>
</evidence>
<dbReference type="PROSITE" id="PS51747">
    <property type="entry name" value="CYT_DCMP_DEAMINASES_2"/>
    <property type="match status" value="1"/>
</dbReference>
<evidence type="ECO:0000313" key="11">
    <source>
        <dbReference type="Proteomes" id="UP000001497"/>
    </source>
</evidence>
<dbReference type="RefSeq" id="WP_015732484.1">
    <property type="nucleotide sequence ID" value="NC_013410.1"/>
</dbReference>
<proteinExistence type="inferred from homology"/>
<dbReference type="Gene3D" id="3.40.140.10">
    <property type="entry name" value="Cytidine Deaminase, domain 2"/>
    <property type="match status" value="1"/>
</dbReference>
<comment type="similarity">
    <text evidence="1">Belongs to the cytidine and deoxycytidylate deaminase family. ADAT2 subfamily.</text>
</comment>
<gene>
    <name evidence="7" type="primary">tadA</name>
    <name evidence="10" type="ordered locus">Fisuc_3025</name>
</gene>
<evidence type="ECO:0000256" key="4">
    <source>
        <dbReference type="ARBA" id="ARBA00022801"/>
    </source>
</evidence>
<dbReference type="EMBL" id="CP001792">
    <property type="protein sequence ID" value="ACX76605.1"/>
    <property type="molecule type" value="Genomic_DNA"/>
</dbReference>
<keyword evidence="4 7" id="KW-0378">Hydrolase</keyword>
<feature type="active site" description="Proton donor" evidence="7">
    <location>
        <position position="103"/>
    </location>
</feature>
<evidence type="ECO:0000313" key="10">
    <source>
        <dbReference type="EMBL" id="ACX76605.1"/>
    </source>
</evidence>
<name>A0ABM5LLX2_FIBSS</name>
<dbReference type="PROSITE" id="PS00903">
    <property type="entry name" value="CYT_DCMP_DEAMINASES_1"/>
    <property type="match status" value="1"/>
</dbReference>
<feature type="compositionally biased region" description="Basic and acidic residues" evidence="8">
    <location>
        <begin position="1"/>
        <end position="23"/>
    </location>
</feature>
<evidence type="ECO:0000256" key="8">
    <source>
        <dbReference type="SAM" id="MobiDB-lite"/>
    </source>
</evidence>
<dbReference type="InterPro" id="IPR028883">
    <property type="entry name" value="tRNA_aden_deaminase"/>
</dbReference>
<reference evidence="10" key="1">
    <citation type="submission" date="2009-10" db="EMBL/GenBank/DDBJ databases">
        <title>Complete sequence of Fibrobacter succinogenes subsp. succinogenes S85.</title>
        <authorList>
            <consortium name="US DOE Joint Genome Institute"/>
            <person name="Lucas S."/>
            <person name="Copeland A."/>
            <person name="Lapidus A."/>
            <person name="Glavina del Rio T."/>
            <person name="Tice H."/>
            <person name="Bruce D."/>
            <person name="Goodwin L."/>
            <person name="Pitluck S."/>
            <person name="Chertkov O."/>
            <person name="Detter J.C."/>
            <person name="Han C."/>
            <person name="Tapia R."/>
            <person name="Larimer F."/>
            <person name="Land M."/>
            <person name="Hauser L."/>
            <person name="Kyrpides N."/>
            <person name="Mikhailova N."/>
            <person name="Weimer P.J."/>
            <person name="Stevenson D.M."/>
            <person name="Boyum J."/>
            <person name="Brumm P.I."/>
            <person name="Mead D."/>
        </authorList>
    </citation>
    <scope>NUCLEOTIDE SEQUENCE [LARGE SCALE GENOMIC DNA]</scope>
    <source>
        <strain evidence="10">S85</strain>
    </source>
</reference>
<dbReference type="InterPro" id="IPR016193">
    <property type="entry name" value="Cytidine_deaminase-like"/>
</dbReference>
<dbReference type="CDD" id="cd01285">
    <property type="entry name" value="nucleoside_deaminase"/>
    <property type="match status" value="1"/>
</dbReference>
<comment type="subunit">
    <text evidence="7">Homodimer.</text>
</comment>
<evidence type="ECO:0000256" key="6">
    <source>
        <dbReference type="ARBA" id="ARBA00048045"/>
    </source>
</evidence>
<keyword evidence="3 7" id="KW-0479">Metal-binding</keyword>
<dbReference type="Pfam" id="PF00383">
    <property type="entry name" value="dCMP_cyt_deam_1"/>
    <property type="match status" value="1"/>
</dbReference>
<protein>
    <recommendedName>
        <fullName evidence="7">tRNA-specific adenosine deaminase</fullName>
        <ecNumber evidence="7">3.5.4.33</ecNumber>
    </recommendedName>
</protein>
<feature type="binding site" evidence="7">
    <location>
        <position position="134"/>
    </location>
    <ligand>
        <name>Zn(2+)</name>
        <dbReference type="ChEBI" id="CHEBI:29105"/>
        <note>catalytic</note>
    </ligand>
</feature>